<reference evidence="16" key="3">
    <citation type="submission" date="2015-06" db="UniProtKB">
        <authorList>
            <consortium name="EnsemblMetazoa"/>
        </authorList>
    </citation>
    <scope>IDENTIFICATION</scope>
</reference>
<evidence type="ECO:0000256" key="9">
    <source>
        <dbReference type="ARBA" id="ARBA00023163"/>
    </source>
</evidence>
<keyword evidence="8 12" id="KW-0238">DNA-binding</keyword>
<evidence type="ECO:0000256" key="4">
    <source>
        <dbReference type="ARBA" id="ARBA00022771"/>
    </source>
</evidence>
<evidence type="ECO:0000256" key="2">
    <source>
        <dbReference type="ARBA" id="ARBA00006177"/>
    </source>
</evidence>
<evidence type="ECO:0000256" key="7">
    <source>
        <dbReference type="ARBA" id="ARBA00023054"/>
    </source>
</evidence>
<comment type="subcellular location">
    <subcellularLocation>
        <location evidence="1">Nucleus</location>
        <location evidence="1">Nucleoplasm</location>
    </subcellularLocation>
</comment>
<keyword evidence="4 12" id="KW-0863">Zinc-finger</keyword>
<dbReference type="Pfam" id="PF05485">
    <property type="entry name" value="THAP"/>
    <property type="match status" value="1"/>
</dbReference>
<dbReference type="SMART" id="SM00692">
    <property type="entry name" value="DM3"/>
    <property type="match status" value="1"/>
</dbReference>
<dbReference type="Gene3D" id="6.20.210.20">
    <property type="entry name" value="THAP domain"/>
    <property type="match status" value="1"/>
</dbReference>
<evidence type="ECO:0000313" key="15">
    <source>
        <dbReference type="EMBL" id="ELT99114.1"/>
    </source>
</evidence>
<keyword evidence="10" id="KW-0539">Nucleus</keyword>
<evidence type="ECO:0000256" key="1">
    <source>
        <dbReference type="ARBA" id="ARBA00004642"/>
    </source>
</evidence>
<evidence type="ECO:0000256" key="11">
    <source>
        <dbReference type="ARBA" id="ARBA00023306"/>
    </source>
</evidence>
<keyword evidence="7" id="KW-0175">Coiled coil</keyword>
<keyword evidence="5" id="KW-0862">Zinc</keyword>
<protein>
    <recommendedName>
        <fullName evidence="14">THAP-type domain-containing protein</fullName>
    </recommendedName>
</protein>
<dbReference type="EMBL" id="AMQN01001964">
    <property type="status" value="NOT_ANNOTATED_CDS"/>
    <property type="molecule type" value="Genomic_DNA"/>
</dbReference>
<evidence type="ECO:0000313" key="16">
    <source>
        <dbReference type="EnsemblMetazoa" id="CapteP215442"/>
    </source>
</evidence>
<dbReference type="InterPro" id="IPR026516">
    <property type="entry name" value="THAP1/10"/>
</dbReference>
<dbReference type="PROSITE" id="PS50950">
    <property type="entry name" value="ZF_THAP"/>
    <property type="match status" value="1"/>
</dbReference>
<dbReference type="SMART" id="SM00980">
    <property type="entry name" value="THAP"/>
    <property type="match status" value="1"/>
</dbReference>
<keyword evidence="9" id="KW-0804">Transcription</keyword>
<comment type="similarity">
    <text evidence="2">Belongs to the THAP1 family.</text>
</comment>
<dbReference type="SUPFAM" id="SSF57716">
    <property type="entry name" value="Glucocorticoid receptor-like (DNA-binding domain)"/>
    <property type="match status" value="1"/>
</dbReference>
<dbReference type="HOGENOM" id="CLU_855908_0_0_1"/>
<evidence type="ECO:0000256" key="3">
    <source>
        <dbReference type="ARBA" id="ARBA00022723"/>
    </source>
</evidence>
<reference evidence="17" key="1">
    <citation type="submission" date="2012-12" db="EMBL/GenBank/DDBJ databases">
        <authorList>
            <person name="Hellsten U."/>
            <person name="Grimwood J."/>
            <person name="Chapman J.A."/>
            <person name="Shapiro H."/>
            <person name="Aerts A."/>
            <person name="Otillar R.P."/>
            <person name="Terry A.Y."/>
            <person name="Boore J.L."/>
            <person name="Simakov O."/>
            <person name="Marletaz F."/>
            <person name="Cho S.-J."/>
            <person name="Edsinger-Gonzales E."/>
            <person name="Havlak P."/>
            <person name="Kuo D.-H."/>
            <person name="Larsson T."/>
            <person name="Lv J."/>
            <person name="Arendt D."/>
            <person name="Savage R."/>
            <person name="Osoegawa K."/>
            <person name="de Jong P."/>
            <person name="Lindberg D.R."/>
            <person name="Seaver E.C."/>
            <person name="Weisblat D.A."/>
            <person name="Putnam N.H."/>
            <person name="Grigoriev I.V."/>
            <person name="Rokhsar D.S."/>
        </authorList>
    </citation>
    <scope>NUCLEOTIDE SEQUENCE</scope>
    <source>
        <strain evidence="17">I ESC-2004</strain>
    </source>
</reference>
<proteinExistence type="inferred from homology"/>
<gene>
    <name evidence="15" type="ORF">CAPTEDRAFT_215442</name>
</gene>
<reference evidence="15 17" key="2">
    <citation type="journal article" date="2013" name="Nature">
        <title>Insights into bilaterian evolution from three spiralian genomes.</title>
        <authorList>
            <person name="Simakov O."/>
            <person name="Marletaz F."/>
            <person name="Cho S.J."/>
            <person name="Edsinger-Gonzales E."/>
            <person name="Havlak P."/>
            <person name="Hellsten U."/>
            <person name="Kuo D.H."/>
            <person name="Larsson T."/>
            <person name="Lv J."/>
            <person name="Arendt D."/>
            <person name="Savage R."/>
            <person name="Osoegawa K."/>
            <person name="de Jong P."/>
            <person name="Grimwood J."/>
            <person name="Chapman J.A."/>
            <person name="Shapiro H."/>
            <person name="Aerts A."/>
            <person name="Otillar R.P."/>
            <person name="Terry A.Y."/>
            <person name="Boore J.L."/>
            <person name="Grigoriev I.V."/>
            <person name="Lindberg D.R."/>
            <person name="Seaver E.C."/>
            <person name="Weisblat D.A."/>
            <person name="Putnam N.H."/>
            <person name="Rokhsar D.S."/>
        </authorList>
    </citation>
    <scope>NUCLEOTIDE SEQUENCE</scope>
    <source>
        <strain evidence="15 17">I ESC-2004</strain>
    </source>
</reference>
<dbReference type="AlphaFoldDB" id="R7TZC0"/>
<dbReference type="EnsemblMetazoa" id="CapteT215442">
    <property type="protein sequence ID" value="CapteP215442"/>
    <property type="gene ID" value="CapteG215442"/>
</dbReference>
<accession>R7TZC0</accession>
<dbReference type="InterPro" id="IPR038441">
    <property type="entry name" value="THAP_Znf_sf"/>
</dbReference>
<keyword evidence="3" id="KW-0479">Metal-binding</keyword>
<feature type="region of interest" description="Disordered" evidence="13">
    <location>
        <begin position="105"/>
        <end position="126"/>
    </location>
</feature>
<dbReference type="PANTHER" id="PTHR46600">
    <property type="entry name" value="THAP DOMAIN-CONTAINING"/>
    <property type="match status" value="1"/>
</dbReference>
<dbReference type="PANTHER" id="PTHR46600:SF1">
    <property type="entry name" value="THAP DOMAIN-CONTAINING PROTEIN 1"/>
    <property type="match status" value="1"/>
</dbReference>
<dbReference type="GO" id="GO:0008270">
    <property type="term" value="F:zinc ion binding"/>
    <property type="evidence" value="ECO:0007669"/>
    <property type="project" value="UniProtKB-KW"/>
</dbReference>
<dbReference type="EMBL" id="AMQN01001963">
    <property type="status" value="NOT_ANNOTATED_CDS"/>
    <property type="molecule type" value="Genomic_DNA"/>
</dbReference>
<evidence type="ECO:0000256" key="12">
    <source>
        <dbReference type="PROSITE-ProRule" id="PRU00309"/>
    </source>
</evidence>
<evidence type="ECO:0000313" key="17">
    <source>
        <dbReference type="Proteomes" id="UP000014760"/>
    </source>
</evidence>
<sequence>MPSMCSVPNCRGNYKKGPKVHVFGFPKNEELRKKWLTSIRRDNFTPTQYSKMCDCHFEPHLIRWTSSAFDDKTGRTITCALPKPALVEGAVPSILPNCPAYLSPPSVKPRKSRDEKAQSTEESQLAEAIETSADAFGEERERWGCSQLSDVRDKLNLLALSLDWTVIIKPSRIQLCNISSSSPSKAGPYIKCAVIIDDNLQVTAFMDNVSIPRLGDYNFPFNLSSLRQLDSILTLIVLSTSSSSNDSHYLLVLQCDSPIKTNRGSTKGKCRPYFSKTNLVLKDHSPSCKENLSQMKTTKLNISVSMHLSRLHIPCIFGAFCYRAL</sequence>
<feature type="domain" description="THAP-type" evidence="14">
    <location>
        <begin position="1"/>
        <end position="95"/>
    </location>
</feature>
<dbReference type="OMA" id="KEECSMF"/>
<evidence type="ECO:0000256" key="8">
    <source>
        <dbReference type="ARBA" id="ARBA00023125"/>
    </source>
</evidence>
<dbReference type="EMBL" id="KB307198">
    <property type="protein sequence ID" value="ELT99114.1"/>
    <property type="molecule type" value="Genomic_DNA"/>
</dbReference>
<dbReference type="InterPro" id="IPR006612">
    <property type="entry name" value="THAP_Znf"/>
</dbReference>
<keyword evidence="11" id="KW-0131">Cell cycle</keyword>
<evidence type="ECO:0000256" key="10">
    <source>
        <dbReference type="ARBA" id="ARBA00023242"/>
    </source>
</evidence>
<organism evidence="15">
    <name type="scientific">Capitella teleta</name>
    <name type="common">Polychaete worm</name>
    <dbReference type="NCBI Taxonomy" id="283909"/>
    <lineage>
        <taxon>Eukaryota</taxon>
        <taxon>Metazoa</taxon>
        <taxon>Spiralia</taxon>
        <taxon>Lophotrochozoa</taxon>
        <taxon>Annelida</taxon>
        <taxon>Polychaeta</taxon>
        <taxon>Sedentaria</taxon>
        <taxon>Scolecida</taxon>
        <taxon>Capitellidae</taxon>
        <taxon>Capitella</taxon>
    </lineage>
</organism>
<evidence type="ECO:0000256" key="13">
    <source>
        <dbReference type="SAM" id="MobiDB-lite"/>
    </source>
</evidence>
<evidence type="ECO:0000256" key="5">
    <source>
        <dbReference type="ARBA" id="ARBA00022833"/>
    </source>
</evidence>
<dbReference type="Proteomes" id="UP000014760">
    <property type="component" value="Unassembled WGS sequence"/>
</dbReference>
<keyword evidence="17" id="KW-1185">Reference proteome</keyword>
<evidence type="ECO:0000256" key="6">
    <source>
        <dbReference type="ARBA" id="ARBA00023015"/>
    </source>
</evidence>
<dbReference type="GO" id="GO:0043565">
    <property type="term" value="F:sequence-specific DNA binding"/>
    <property type="evidence" value="ECO:0007669"/>
    <property type="project" value="InterPro"/>
</dbReference>
<dbReference type="GO" id="GO:0005654">
    <property type="term" value="C:nucleoplasm"/>
    <property type="evidence" value="ECO:0007669"/>
    <property type="project" value="UniProtKB-SubCell"/>
</dbReference>
<dbReference type="OrthoDB" id="6764673at2759"/>
<keyword evidence="6" id="KW-0805">Transcription regulation</keyword>
<evidence type="ECO:0000259" key="14">
    <source>
        <dbReference type="PROSITE" id="PS50950"/>
    </source>
</evidence>
<name>R7TZC0_CAPTE</name>